<accession>A0AAV3RNX9</accession>
<comment type="caution">
    <text evidence="2">The sequence shown here is derived from an EMBL/GenBank/DDBJ whole genome shotgun (WGS) entry which is preliminary data.</text>
</comment>
<proteinExistence type="predicted"/>
<dbReference type="EMBL" id="BAABME010010507">
    <property type="protein sequence ID" value="GAA0179374.1"/>
    <property type="molecule type" value="Genomic_DNA"/>
</dbReference>
<evidence type="ECO:0000313" key="2">
    <source>
        <dbReference type="EMBL" id="GAA0179374.1"/>
    </source>
</evidence>
<dbReference type="AlphaFoldDB" id="A0AAV3RNX9"/>
<protein>
    <submittedName>
        <fullName evidence="2">Uncharacterized protein</fullName>
    </submittedName>
</protein>
<gene>
    <name evidence="2" type="ORF">LIER_29963</name>
</gene>
<feature type="region of interest" description="Disordered" evidence="1">
    <location>
        <begin position="88"/>
        <end position="129"/>
    </location>
</feature>
<organism evidence="2 3">
    <name type="scientific">Lithospermum erythrorhizon</name>
    <name type="common">Purple gromwell</name>
    <name type="synonym">Lithospermum officinale var. erythrorhizon</name>
    <dbReference type="NCBI Taxonomy" id="34254"/>
    <lineage>
        <taxon>Eukaryota</taxon>
        <taxon>Viridiplantae</taxon>
        <taxon>Streptophyta</taxon>
        <taxon>Embryophyta</taxon>
        <taxon>Tracheophyta</taxon>
        <taxon>Spermatophyta</taxon>
        <taxon>Magnoliopsida</taxon>
        <taxon>eudicotyledons</taxon>
        <taxon>Gunneridae</taxon>
        <taxon>Pentapetalae</taxon>
        <taxon>asterids</taxon>
        <taxon>lamiids</taxon>
        <taxon>Boraginales</taxon>
        <taxon>Boraginaceae</taxon>
        <taxon>Boraginoideae</taxon>
        <taxon>Lithospermeae</taxon>
        <taxon>Lithospermum</taxon>
    </lineage>
</organism>
<evidence type="ECO:0000256" key="1">
    <source>
        <dbReference type="SAM" id="MobiDB-lite"/>
    </source>
</evidence>
<dbReference type="Proteomes" id="UP001454036">
    <property type="component" value="Unassembled WGS sequence"/>
</dbReference>
<evidence type="ECO:0000313" key="3">
    <source>
        <dbReference type="Proteomes" id="UP001454036"/>
    </source>
</evidence>
<sequence length="148" mass="16075">MLLPWKEDVSHEEPNPGHEESIQPEKSIVGGADGVQVPLIEAKIVKNRNPSSDSVERVENTNTFINHDGGSKRVDKDVDDMVVDDQHVGVENASGEKVSVPEKVARGVEGINPGVKNTSDETNYKSAKTHSSVDPIVVDILADIRMAR</sequence>
<feature type="region of interest" description="Disordered" evidence="1">
    <location>
        <begin position="1"/>
        <end position="33"/>
    </location>
</feature>
<feature type="compositionally biased region" description="Basic and acidic residues" evidence="1">
    <location>
        <begin position="1"/>
        <end position="23"/>
    </location>
</feature>
<name>A0AAV3RNX9_LITER</name>
<reference evidence="2 3" key="1">
    <citation type="submission" date="2024-01" db="EMBL/GenBank/DDBJ databases">
        <title>The complete chloroplast genome sequence of Lithospermum erythrorhizon: insights into the phylogenetic relationship among Boraginaceae species and the maternal lineages of purple gromwells.</title>
        <authorList>
            <person name="Okada T."/>
            <person name="Watanabe K."/>
        </authorList>
    </citation>
    <scope>NUCLEOTIDE SEQUENCE [LARGE SCALE GENOMIC DNA]</scope>
</reference>
<keyword evidence="3" id="KW-1185">Reference proteome</keyword>